<gene>
    <name evidence="32 36" type="primary">env</name>
</gene>
<feature type="transmembrane region" description="Helical" evidence="33">
    <location>
        <begin position="493"/>
        <end position="516"/>
    </location>
</feature>
<keyword evidence="21 32" id="KW-1164">Virus endocytosis by host</keyword>
<dbReference type="SUPFAM" id="SSF56502">
    <property type="entry name" value="gp120 core"/>
    <property type="match status" value="2"/>
</dbReference>
<evidence type="ECO:0000256" key="25">
    <source>
        <dbReference type="ARBA" id="ARBA00023136"/>
    </source>
</evidence>
<keyword evidence="10 32" id="KW-1165">Clathrin-mediated endocytosis of virus by host</keyword>
<feature type="region of interest" description="V2" evidence="32">
    <location>
        <begin position="151"/>
        <end position="190"/>
    </location>
</feature>
<dbReference type="HAMAP" id="MF_04083">
    <property type="entry name" value="HIV_ENV"/>
    <property type="match status" value="1"/>
</dbReference>
<feature type="disulfide bond" evidence="32">
    <location>
        <begin position="579"/>
        <end position="585"/>
    </location>
</feature>
<dbReference type="InterPro" id="IPR000777">
    <property type="entry name" value="HIV1_Gp120"/>
</dbReference>
<evidence type="ECO:0000256" key="31">
    <source>
        <dbReference type="ARBA" id="ARBA00023296"/>
    </source>
</evidence>
<dbReference type="InterPro" id="IPR036377">
    <property type="entry name" value="Gp120_core_sf"/>
</dbReference>
<keyword evidence="22 32" id="KW-1133">Transmembrane helix</keyword>
<feature type="disulfide bond" evidence="32">
    <location>
        <begin position="53"/>
        <end position="73"/>
    </location>
</feature>
<dbReference type="GO" id="GO:0019064">
    <property type="term" value="P:fusion of virus membrane with host plasma membrane"/>
    <property type="evidence" value="ECO:0007669"/>
    <property type="project" value="UniProtKB-UniRule"/>
</dbReference>
<evidence type="ECO:0000256" key="18">
    <source>
        <dbReference type="ARBA" id="ARBA00022844"/>
    </source>
</evidence>
<comment type="domain">
    <text evidence="32">The YXXL motif is involved in determining the exact site of viral release at the surface of infected mononuclear cells and promotes endocytosis. YXXL and di-leucine endocytosis motifs interact directly or indirectly with the clathrin adapter complexes, opperate independently, and their activities are not additive.</text>
</comment>
<evidence type="ECO:0000256" key="11">
    <source>
        <dbReference type="ARBA" id="ARBA00022581"/>
    </source>
</evidence>
<keyword evidence="13 32" id="KW-0165">Cleavage on pair of basic residues</keyword>
<keyword evidence="18 32" id="KW-0946">Virion</keyword>
<name>F2W087_HV1</name>
<sequence length="844" mass="95961">MRVRGILKNWKLWWIWGILGFWMFMICNMLENSWVTVYYGVPVWKEAKATLFCASDAKAYKKEVHNVWATHACVPTDPNPQEMFLENVTENFNMWKNDMVDKMNEDIISLWDESLKPCVKLTPLCVTLNCTIANLNYSIPGEKDQTEIRNCSFNATTEIKDKKKTVYALFYKLDIVPLNNDSSSYRLINCNTSAIKQACPKVSFDPIPIHYCAPAGYAILKCNNNSFNGIGPCKNVSTVQCTHGIKPIVSTQLLLNGSLAEGDIIIRSENITNNIKTIIVHLNKSVYINCTRPGNNTRKSIRIGPGQAFYANTDIIGNIRLAHCNVSRQHWNKTLENVRTKLKGYFTNKNITFAPASGGDLEITTHSFNCRGEFFYCNTTKLFQNLTEDNSTDITLPCKIKQIIRMWQRVGQAMYAPPIEGNITCNSQITGILLTRDGGDNEESETFRPGGGDMRDNWRSELYKYKVVEVKPLGIAPTGAKRRVVDRDREKRAIGMGAVFLGFLGAAGSTMGAASITLTVQARQLLSGIVQQQSNLLKAIEAQQHLLQLTVWGIKQLQARVLAIERYLQDQQLLSLWGCSGKVICTTAVAWNSSWSNKSLTEIWNNMTWMEWDREVSNYTNTIYQLLEESQNQQERNEKDLLELDSWGNLWNWFDISNWLWYIKIFIIIVGGLIGLRIIFAVLSIVNRVRQGYSPLSFQTLTPHPRGPDRLGRIEEEGGEQDKDRSIRLVSGFLALFWDDLRNLCLFSYHRLRDLISIVARAVELLGRSSLRGLQKGWEALKYLGSLVQYWGLELKKSAVSLIDTLAIAVAEGTDRIIEYIQRICRAIYNIPRRIRQGFEAALL</sequence>
<evidence type="ECO:0000256" key="29">
    <source>
        <dbReference type="ARBA" id="ARBA00023280"/>
    </source>
</evidence>
<keyword evidence="9 32" id="KW-1032">Host cell membrane</keyword>
<feature type="domain" description="Retroviral envelope protein GP41-like" evidence="35">
    <location>
        <begin position="511"/>
        <end position="701"/>
    </location>
</feature>
<feature type="coiled-coil region" evidence="32">
    <location>
        <begin position="614"/>
        <end position="648"/>
    </location>
</feature>
<comment type="domain">
    <text evidence="32">The membrane proximal external region (MPER) present in gp41 is a tryptophan-rich region recognized by the antibodies 2F5, Z13, and 4E10. MPER seems to play a role in fusion.</text>
</comment>
<dbReference type="Gene3D" id="2.170.40.20">
    <property type="entry name" value="Human immunodeficiency virus 1, Gp160, envelope glycoprotein"/>
    <property type="match status" value="2"/>
</dbReference>
<evidence type="ECO:0000256" key="17">
    <source>
        <dbReference type="ARBA" id="ARBA00022804"/>
    </source>
</evidence>
<dbReference type="GO" id="GO:1903911">
    <property type="term" value="P:positive regulation of receptor clustering"/>
    <property type="evidence" value="ECO:0007669"/>
    <property type="project" value="UniProtKB-UniRule"/>
</dbReference>
<evidence type="ECO:0000256" key="4">
    <source>
        <dbReference type="ARBA" id="ARBA00004563"/>
    </source>
</evidence>
<feature type="domain" description="Human immunodeficiency virus 1 envelope glycoprotein Gp120" evidence="34">
    <location>
        <begin position="145"/>
        <end position="489"/>
    </location>
</feature>
<dbReference type="Gene3D" id="1.20.5.490">
    <property type="entry name" value="Single helix bin"/>
    <property type="match status" value="1"/>
</dbReference>
<evidence type="ECO:0000256" key="26">
    <source>
        <dbReference type="ARBA" id="ARBA00023139"/>
    </source>
</evidence>
<keyword evidence="15 32" id="KW-0053">Apoptosis</keyword>
<evidence type="ECO:0000256" key="8">
    <source>
        <dbReference type="ARBA" id="ARBA00022510"/>
    </source>
</evidence>
<dbReference type="GO" id="GO:0044175">
    <property type="term" value="C:host cell endosome membrane"/>
    <property type="evidence" value="ECO:0007669"/>
    <property type="project" value="UniProtKB-SubCell"/>
</dbReference>
<reference evidence="36" key="1">
    <citation type="journal article" date="2011" name="J. Virol.">
        <title>Origin and evolution of HIV-1 in breast milk determined by single-genome amplification and sequencing.</title>
        <authorList>
            <consortium name="Center for HIV/AIDS Vaccine Immunology A0167854"/>
            <person name="Salazar-Gonzalez J.F."/>
            <person name="Salazar M.G."/>
            <person name="Learn G.H."/>
            <person name="Fouda G.G."/>
            <person name="Kang H.H."/>
            <person name="Mahlokozera T."/>
            <person name="Wilks A.B."/>
            <person name="Lovingood R.V."/>
            <person name="Stacey A."/>
            <person name="Kalilani L."/>
            <person name="Meshnick S.R."/>
            <person name="Borrow P."/>
            <person name="Montefiori D.C."/>
            <person name="Denny T.N."/>
            <person name="Letvin N.L."/>
            <person name="Shaw G.M."/>
            <person name="Hahn B.H."/>
            <person name="Permar S.R."/>
        </authorList>
    </citation>
    <scope>NUCLEOTIDE SEQUENCE</scope>
    <source>
        <strain evidence="36">0702bmL_E10</strain>
    </source>
</reference>
<accession>F2W087</accession>
<keyword evidence="14 32" id="KW-0812">Transmembrane</keyword>
<keyword evidence="31 32" id="KW-1160">Virus entry into host cell</keyword>
<comment type="function">
    <text evidence="32">Envelope glycoprotein gp160: Oligomerizes in the host endoplasmic reticulum into predominantly trimers. In a second time, gp160 transits in the host Golgi, where glycosylation is completed. The precursor is then proteolytically cleaved in the trans-Golgi and thereby activated by cellular furin or furin-like proteases to produce gp120 and gp41.</text>
</comment>
<organismHost>
    <name type="scientific">Homo sapiens</name>
    <name type="common">Human</name>
    <dbReference type="NCBI Taxonomy" id="9606"/>
</organismHost>
<keyword evidence="12 32" id="KW-1162">Viral penetration into host cytoplasm</keyword>
<evidence type="ECO:0000256" key="22">
    <source>
        <dbReference type="ARBA" id="ARBA00022989"/>
    </source>
</evidence>
<keyword evidence="16 32" id="KW-0732">Signal</keyword>
<feature type="short sequence motif" description="Di-leucine internalization motif" evidence="32">
    <location>
        <begin position="843"/>
        <end position="844"/>
    </location>
</feature>
<dbReference type="SUPFAM" id="SSF58069">
    <property type="entry name" value="Virus ectodomain"/>
    <property type="match status" value="1"/>
</dbReference>
<evidence type="ECO:0000256" key="27">
    <source>
        <dbReference type="ARBA" id="ARBA00023157"/>
    </source>
</evidence>
<evidence type="ECO:0000256" key="14">
    <source>
        <dbReference type="ARBA" id="ARBA00022692"/>
    </source>
</evidence>
<evidence type="ECO:0000256" key="33">
    <source>
        <dbReference type="RuleBase" id="RU363095"/>
    </source>
</evidence>
<evidence type="ECO:0000256" key="16">
    <source>
        <dbReference type="ARBA" id="ARBA00022729"/>
    </source>
</evidence>
<dbReference type="GO" id="GO:0019062">
    <property type="term" value="P:virion attachment to host cell"/>
    <property type="evidence" value="ECO:0007669"/>
    <property type="project" value="UniProtKB-UniRule"/>
</dbReference>
<evidence type="ECO:0000256" key="1">
    <source>
        <dbReference type="ARBA" id="ARBA00004402"/>
    </source>
</evidence>
<comment type="domain">
    <text evidence="32">The CD4-binding region is targeted by the antibody b12.</text>
</comment>
<comment type="PTM">
    <text evidence="32">Specific enzymatic cleavages in vivo yield mature proteins. Envelope glycoproteins are synthesized as a inactive precursor that is heavily N-glycosylated and processed likely by host cell furin in the Golgi to yield the mature SU and TM proteins. The cleavage site between SU and TM requires the minimal sequence [KR]-X-[KR]-R. About 2 of the 9 disulfide bonds of gp41 are reduced by P4HB/PDI, following binding to CD4 receptor.</text>
</comment>
<dbReference type="GO" id="GO:0052031">
    <property type="term" value="P:symbiont-mediated perturbation of host defense response"/>
    <property type="evidence" value="ECO:0007669"/>
    <property type="project" value="UniProtKB-UniRule"/>
</dbReference>
<evidence type="ECO:0000313" key="36">
    <source>
        <dbReference type="EMBL" id="ADZ46683.1"/>
    </source>
</evidence>
<dbReference type="GO" id="GO:1903908">
    <property type="term" value="P:positive regulation of plasma membrane raft polarization"/>
    <property type="evidence" value="ECO:0007669"/>
    <property type="project" value="UniProtKB-UniRule"/>
</dbReference>
<evidence type="ECO:0000256" key="21">
    <source>
        <dbReference type="ARBA" id="ARBA00022890"/>
    </source>
</evidence>
<evidence type="ECO:0000256" key="32">
    <source>
        <dbReference type="HAMAP-Rule" id="MF_04083"/>
    </source>
</evidence>
<dbReference type="InterPro" id="IPR000328">
    <property type="entry name" value="GP41-like"/>
</dbReference>
<organism evidence="36">
    <name type="scientific">Human immunodeficiency virus type 1</name>
    <name type="common">HIV-1</name>
    <dbReference type="NCBI Taxonomy" id="11676"/>
    <lineage>
        <taxon>Viruses</taxon>
        <taxon>Riboviria</taxon>
        <taxon>Pararnavirae</taxon>
        <taxon>Artverviricota</taxon>
        <taxon>Revtraviricetes</taxon>
        <taxon>Ortervirales</taxon>
        <taxon>Retroviridae</taxon>
        <taxon>Orthoretrovirinae</taxon>
        <taxon>Lentivirus</taxon>
        <taxon>Lentivirus humimdef1</taxon>
    </lineage>
</organism>
<dbReference type="FunFam" id="2.170.40.20:FF:000003">
    <property type="entry name" value="Envelope glycoprotein gp160"/>
    <property type="match status" value="1"/>
</dbReference>
<evidence type="ECO:0000256" key="10">
    <source>
        <dbReference type="ARBA" id="ARBA00022570"/>
    </source>
</evidence>
<dbReference type="GO" id="GO:0020002">
    <property type="term" value="C:host cell plasma membrane"/>
    <property type="evidence" value="ECO:0007669"/>
    <property type="project" value="UniProtKB-SubCell"/>
</dbReference>
<dbReference type="FunFam" id="2.170.40.20:FF:000004">
    <property type="entry name" value="Envelope glycoprotein gp160"/>
    <property type="match status" value="1"/>
</dbReference>
<comment type="PTM">
    <text evidence="32">Highly glycosylated by host. The high number of glycan on the protein is reffered to as 'glycan shield' because it contributes to hide protein sequence from adaptive immune system.</text>
</comment>
<evidence type="ECO:0000256" key="23">
    <source>
        <dbReference type="ARBA" id="ARBA00023046"/>
    </source>
</evidence>
<comment type="subcellular location">
    <subcellularLocation>
        <location evidence="3">Host cell membrane</location>
        <topology evidence="3">Peripheral membrane protein</topology>
    </subcellularLocation>
    <subcellularLocation>
        <location evidence="1">Host cell membrane</location>
        <topology evidence="1">Single-pass type I membrane protein</topology>
    </subcellularLocation>
    <subcellularLocation>
        <location evidence="2">Host endosome membrane</location>
        <topology evidence="2">Peripheral membrane protein</topology>
    </subcellularLocation>
    <subcellularLocation>
        <location evidence="5">Host endosome membrane</location>
        <topology evidence="5">Single-pass type I membrane protein</topology>
    </subcellularLocation>
    <subcellularLocation>
        <location evidence="6">Virion membrane</location>
        <topology evidence="6">Peripheral membrane protein</topology>
    </subcellularLocation>
    <subcellularLocation>
        <location evidence="4">Virion membrane</location>
        <topology evidence="4">Single-pass type I membrane protein</topology>
    </subcellularLocation>
</comment>
<dbReference type="InterPro" id="IPR037527">
    <property type="entry name" value="Gp160"/>
</dbReference>
<protein>
    <recommendedName>
        <fullName evidence="32">Envelope glycoprotein gp160</fullName>
    </recommendedName>
    <alternativeName>
        <fullName evidence="32">Env polyprotein</fullName>
    </alternativeName>
    <component>
        <recommendedName>
            <fullName evidence="32">Surface protein gp120</fullName>
            <shortName evidence="32">SU</shortName>
        </recommendedName>
        <alternativeName>
            <fullName evidence="32">Glycoprotein 120</fullName>
            <shortName evidence="32">gp120</shortName>
        </alternativeName>
    </component>
    <component>
        <recommendedName>
            <fullName evidence="32">Transmembrane protein gp41</fullName>
            <shortName evidence="32">TM</shortName>
        </recommendedName>
        <alternativeName>
            <fullName evidence="32">Glycoprotein 41</fullName>
            <shortName evidence="32">gp41</shortName>
        </alternativeName>
    </component>
</protein>
<comment type="subunit">
    <text evidence="32">The mature envelope protein (Env) consists of a homotrimer of non-covalently associated gp120-gp41 heterodimers. The resulting complex protrudes from the virus surface as a spike. There seems to be as few as 10 spikes on the average virion. Surface protein gp120 interacts with host CD4, CCR5 and CXCR4. Gp120 also interacts with the C-type lectins CD209/DC-SIGN and CLEC4M/DC-SIGNR (collectively referred to as DC-SIGN(R)). Gp120 and gp41 interact with GalCer. Gp120 interacts with host ITGA4/ITGB7 complex; on CD4+ T-cells, this interaction results in rapid activation of integrin ITGAL/LFA-1, which facilitates efficient cell-to-cell spreading of HIV-1. Gp120 interacts with cell-associated heparan sulfate; this interaction increases virus infectivity on permissive cells and may be involved in infection of CD4- cells.</text>
</comment>
<evidence type="ECO:0000256" key="13">
    <source>
        <dbReference type="ARBA" id="ARBA00022685"/>
    </source>
</evidence>
<comment type="domain">
    <text evidence="32">Some of the most genetically diverse regions of the viral genome are present in Env. They are called variable regions 1 through 5 (V1 through V5). Coreceptor usage of gp120 is determined mainly by the primary structure of the third variable region (V3) in the outer domain of gp120. The sequence of V3 determines which coreceptor, CCR5 and/or CXCR4 (corresponding to R5/macrophage, X4/T cell and R5X4/T cell and macrophage tropism), is used to trigger the fusion potential of the Env complex, and hence which cells the virus can infect. Binding to CCR5 involves a region adjacent in addition to V3.</text>
</comment>
<evidence type="ECO:0000256" key="20">
    <source>
        <dbReference type="ARBA" id="ARBA00022879"/>
    </source>
</evidence>
<keyword evidence="7 32" id="KW-1168">Fusion of virus membrane with host membrane</keyword>
<feature type="chain" id="PRO_5023405557" description="Envelope glycoprotein gp160" evidence="32">
    <location>
        <begin position="32"/>
        <end position="844"/>
    </location>
</feature>
<dbReference type="GO" id="GO:0055036">
    <property type="term" value="C:virion membrane"/>
    <property type="evidence" value="ECO:0007669"/>
    <property type="project" value="UniProtKB-SubCell"/>
</dbReference>
<comment type="function">
    <text evidence="32">Surface protein gp120: Attaches the virus to the host lymphoid cell by binding to the primary receptor CD4. This interaction induces a structural rearrangement creating a high affinity binding site for a chemokine coreceptor like CXCR4 and/or CCR5. Acts as a ligand for CD209/DC-SIGN and CLEC4M/DC-SIGNR, which are respectively found on dendritic cells (DCs), and on endothelial cells of liver sinusoids and lymph node sinuses. These interactions allow capture of viral particles at mucosal surfaces by these cells and subsequent transmission to permissive cells. HIV subverts the migration properties of dendritic cells to gain access to CD4+ T-cells in lymph nodes. Virus transmission to permissive T-cells occurs either in trans (without DCs infection, through viral capture and transmission), or in cis (following DCs productive infection, through the usual CD4-gp120 interaction), thereby inducing a robust infection. In trans infection, bound virions remain infectious over days and it is proposed that they are not degraded, but protected in non-lysosomal acidic organelles within the DCs close to the cell membrane thus contributing to the viral infectious potential during DCs' migration from the periphery to the lymphoid tissues. On arrival at lymphoid tissues, intact virions recycle back to DCs' cell surface allowing virus transmission to CD4+ T-cells.</text>
</comment>
<evidence type="ECO:0000256" key="6">
    <source>
        <dbReference type="ARBA" id="ARBA00004650"/>
    </source>
</evidence>
<keyword evidence="11 32" id="KW-0945">Host-virus interaction</keyword>
<keyword evidence="30 32" id="KW-0449">Lipoprotein</keyword>
<evidence type="ECO:0000256" key="30">
    <source>
        <dbReference type="ARBA" id="ARBA00023288"/>
    </source>
</evidence>
<dbReference type="CDD" id="cd09909">
    <property type="entry name" value="HIV-1-like_HR1-HR2"/>
    <property type="match status" value="1"/>
</dbReference>
<feature type="region of interest" description="Fusion peptide" evidence="32">
    <location>
        <begin position="493"/>
        <end position="513"/>
    </location>
</feature>
<feature type="disulfide bond" evidence="32">
    <location>
        <begin position="222"/>
        <end position="233"/>
    </location>
</feature>
<feature type="region of interest" description="Immunosuppression" evidence="32">
    <location>
        <begin position="555"/>
        <end position="573"/>
    </location>
</feature>
<comment type="function">
    <text evidence="32">Transmembrane protein gp41: Acts as a class I viral fusion protein. Under the current model, the protein has at least 3 conformational states: pre-fusion native state, pre-hairpin intermediate state, and post-fusion hairpin state. During fusion of viral and target intracellular membranes, the coiled coil regions (heptad repeats) assume a trimer-of-hairpins structure, positioning the fusion peptide in close proximity to the C-terminal region of the ectodomain. The formation of this structure appears to drive apposition and subsequent fusion of viral and target cell membranes. Complete fusion occurs in host cell endosomes and is dynamin-dependent, however some lipid transfer might occur at the plasma membrane. The virus undergoes clathrin-dependent internalization long before endosomal fusion, thus minimizing the surface exposure of conserved viral epitopes during fusion and reducing the efficacy of inhibitors targeting these epitopes. Membranes fusion leads to delivery of the nucleocapsid into the cytoplasm.</text>
</comment>
<comment type="similarity">
    <text evidence="32">Belongs to the HIV-1 env protein family.</text>
</comment>
<dbReference type="GO" id="GO:0016020">
    <property type="term" value="C:membrane"/>
    <property type="evidence" value="ECO:0007669"/>
    <property type="project" value="UniProtKB-UniRule"/>
</dbReference>
<evidence type="ECO:0000256" key="9">
    <source>
        <dbReference type="ARBA" id="ARBA00022511"/>
    </source>
</evidence>
<comment type="PTM">
    <text evidence="32">Palmitoylation of the transmembrane protein and of Env polyprotein (prior to its proteolytic cleavage) is essential for their association with host cell membrane lipid rafts. Palmitoylation is therefore required for envelope trafficking to classical lipid rafts, but not for viral replication.</text>
</comment>
<feature type="disulfide bond" evidence="32">
    <location>
        <begin position="212"/>
        <end position="241"/>
    </location>
</feature>
<keyword evidence="20 32" id="KW-0261">Viral envelope protein</keyword>
<evidence type="ECO:0000259" key="35">
    <source>
        <dbReference type="Pfam" id="PF00517"/>
    </source>
</evidence>
<dbReference type="EMBL" id="HM070519">
    <property type="protein sequence ID" value="ADZ46683.1"/>
    <property type="molecule type" value="Genomic_RNA"/>
</dbReference>
<dbReference type="FunFam" id="1.10.287.210:FF:000001">
    <property type="entry name" value="Envelope glycoprotein gp160"/>
    <property type="match status" value="1"/>
</dbReference>
<feature type="region of interest" description="CD4-binding loop" evidence="32">
    <location>
        <begin position="356"/>
        <end position="366"/>
    </location>
</feature>
<evidence type="ECO:0000256" key="24">
    <source>
        <dbReference type="ARBA" id="ARBA00023054"/>
    </source>
</evidence>
<feature type="transmembrane region" description="Helical" evidence="33">
    <location>
        <begin position="659"/>
        <end position="686"/>
    </location>
</feature>
<evidence type="ECO:0000256" key="7">
    <source>
        <dbReference type="ARBA" id="ARBA00022506"/>
    </source>
</evidence>
<keyword evidence="24 32" id="KW-0175">Coiled coil</keyword>
<dbReference type="Pfam" id="PF00516">
    <property type="entry name" value="GP120"/>
    <property type="match status" value="2"/>
</dbReference>
<dbReference type="GO" id="GO:0005198">
    <property type="term" value="F:structural molecule activity"/>
    <property type="evidence" value="ECO:0007669"/>
    <property type="project" value="UniProtKB-UniRule"/>
</dbReference>
<comment type="subcellular location">
    <molecule>Transmembrane protein gp41</molecule>
    <subcellularLocation>
        <location evidence="32">Virion membrane</location>
        <topology evidence="32">Single-pass type I membrane protein</topology>
    </subcellularLocation>
    <subcellularLocation>
        <location evidence="32">Host cell membrane</location>
        <topology evidence="32">Single-pass type I membrane protein</topology>
    </subcellularLocation>
    <subcellularLocation>
        <location evidence="32">Host endosome membrane</location>
        <topology evidence="32">Single-pass type I membrane protein</topology>
    </subcellularLocation>
    <text evidence="32">It is probably concentrated at the site of budding and incorporated into the virions possibly by contacts between the cytoplasmic tail of Env and the N-terminus of Gag.</text>
</comment>
<dbReference type="Gene3D" id="1.10.287.210">
    <property type="match status" value="1"/>
</dbReference>
<evidence type="ECO:0000256" key="28">
    <source>
        <dbReference type="ARBA" id="ARBA00023180"/>
    </source>
</evidence>
<evidence type="ECO:0000256" key="12">
    <source>
        <dbReference type="ARBA" id="ARBA00022595"/>
    </source>
</evidence>
<proteinExistence type="inferred from homology"/>
<dbReference type="GO" id="GO:0019031">
    <property type="term" value="C:viral envelope"/>
    <property type="evidence" value="ECO:0007669"/>
    <property type="project" value="UniProtKB-KW"/>
</dbReference>
<keyword evidence="17 32" id="KW-1161">Viral attachment to host cell</keyword>
<keyword evidence="27 32" id="KW-1015">Disulfide bond</keyword>
<feature type="short sequence motif" description="YXXL motif; contains endocytosis signal" evidence="32">
    <location>
        <begin position="693"/>
        <end position="696"/>
    </location>
</feature>
<dbReference type="GO" id="GO:0039654">
    <property type="term" value="P:fusion of virus membrane with host endosome membrane"/>
    <property type="evidence" value="ECO:0007669"/>
    <property type="project" value="UniProtKB-UniRule"/>
</dbReference>
<feature type="site" description="Cleavage; by host furin" evidence="32">
    <location>
        <begin position="492"/>
        <end position="493"/>
    </location>
</feature>
<evidence type="ECO:0000256" key="2">
    <source>
        <dbReference type="ARBA" id="ARBA00004433"/>
    </source>
</evidence>
<keyword evidence="8 32" id="KW-1170">Fusion of virus membrane with host endosomal membrane</keyword>
<keyword evidence="26 32" id="KW-0564">Palmitate</keyword>
<comment type="miscellaneous">
    <text evidence="32">HIV-1 lineages are divided in three main groups, M (for Major), O (for Outlier), and N (for New, or Non-M, Non-O). The vast majority of strains found worldwide belong to the group M. Group O seems to be endemic to and largely confined to Cameroon and neighboring countries in West Central Africa, where these viruses represent a small minority of HIV-1 strains. The group N is represented by a limited number of isolates from Cameroonian persons. The group M is further subdivided in 9 clades or subtypes (A to D, F to H, J and K).</text>
</comment>
<evidence type="ECO:0000256" key="5">
    <source>
        <dbReference type="ARBA" id="ARBA00004578"/>
    </source>
</evidence>
<feature type="region of interest" description="MPER; binding to GalCer" evidence="32">
    <location>
        <begin position="643"/>
        <end position="664"/>
    </location>
</feature>
<feature type="chain" id="PRO_5023405556" description="Transmembrane protein gp41" evidence="32">
    <location>
        <begin position="493"/>
        <end position="844"/>
    </location>
</feature>
<evidence type="ECO:0000256" key="19">
    <source>
        <dbReference type="ARBA" id="ARBA00022870"/>
    </source>
</evidence>
<keyword evidence="19 32" id="KW-1043">Host membrane</keyword>
<dbReference type="GO" id="GO:0075512">
    <property type="term" value="P:clathrin-dependent endocytosis of virus by host cell"/>
    <property type="evidence" value="ECO:0007669"/>
    <property type="project" value="UniProtKB-UniRule"/>
</dbReference>
<comment type="subcellular location">
    <molecule>Surface protein gp120</molecule>
    <subcellularLocation>
        <location evidence="32">Virion membrane</location>
        <topology evidence="32">Peripheral membrane protein</topology>
    </subcellularLocation>
    <subcellularLocation>
        <location evidence="32">Host cell membrane</location>
        <topology evidence="32">Peripheral membrane protein</topology>
    </subcellularLocation>
    <subcellularLocation>
        <location evidence="32">Host endosome membrane</location>
        <topology evidence="32">Single-pass type I membrane protein</topology>
    </subcellularLocation>
    <text evidence="32">The surface protein is not anchored to the viral envelope, but associates with the extravirion surface through its binding to TM. It is probably concentrated at the site of budding and incorporated into the virions possibly by contacts between the cytoplasmic tail of Env and the N-terminus of Gag.</text>
</comment>
<comment type="domain">
    <text evidence="32 33">The 17 amino acids long immunosuppressive region is present in many retroviral envelope proteins. Synthetic peptides derived from this relatively conserved sequence inhibit immune function in vitro and in vivo.</text>
</comment>
<feature type="lipid moiety-binding region" description="S-palmitoyl cysteine; by host" evidence="32">
    <location>
        <position position="745"/>
    </location>
</feature>
<feature type="transmembrane region" description="Helical" evidence="33">
    <location>
        <begin position="12"/>
        <end position="30"/>
    </location>
</feature>
<keyword evidence="29 32" id="KW-0899">Viral immunoevasion</keyword>
<comment type="miscellaneous">
    <text evidence="32">Inhibitors targeting HIV-1 viral envelope proteins are used as antiretroviral drugs. Attachment of virions to the cell surface via non-specific interactions and CD4 binding can be blocked by inhibitors that include cyanovirin-N, cyclotriazadisulfonamide analogs, PRO 2000, TNX 355 and PRO 542. In addition, BMS 806 can block CD4-induced conformational changes. Env interactions with the coreceptor molecules can be targeted by CCR5 antagonists including SCH-D, maraviroc (UK 427857) and aplaviroc (GW 873140), and the CXCR4 antagonist AMD 070. Fusion of viral and cellular membranes can be inhibited by peptides such as enfuvirtide and tifuvirtide (T 1249). Resistance to inhibitors associated with mutations in Env are observed. Most of the time, single mutations confer only a modest reduction in drug susceptibility. Combination of several mutations is usually required to develop a high-level drug resistance.</text>
</comment>
<evidence type="ECO:0000256" key="15">
    <source>
        <dbReference type="ARBA" id="ARBA00022703"/>
    </source>
</evidence>
<keyword evidence="25 32" id="KW-0472">Membrane</keyword>
<evidence type="ECO:0000256" key="3">
    <source>
        <dbReference type="ARBA" id="ARBA00004505"/>
    </source>
</evidence>
<dbReference type="Pfam" id="PF00517">
    <property type="entry name" value="GP41"/>
    <property type="match status" value="1"/>
</dbReference>
<keyword evidence="23 32" id="KW-1039">Host endosome</keyword>
<feature type="lipid moiety-binding region" description="S-palmitoyl cysteine; by host" evidence="32">
    <location>
        <position position="825"/>
    </location>
</feature>
<keyword evidence="28 32" id="KW-0325">Glycoprotein</keyword>
<comment type="caution">
    <text evidence="32 33">Lacks conserved residue(s) required for the propagation of feature annotation.</text>
</comment>
<feature type="topological domain" description="Cytoplasmic" evidence="32">
    <location>
        <begin position="687"/>
        <end position="844"/>
    </location>
</feature>
<evidence type="ECO:0000259" key="34">
    <source>
        <dbReference type="Pfam" id="PF00516"/>
    </source>
</evidence>
<feature type="domain" description="Human immunodeficiency virus 1 envelope glycoprotein Gp120" evidence="34">
    <location>
        <begin position="34"/>
        <end position="138"/>
    </location>
</feature>
<dbReference type="GO" id="GO:0019082">
    <property type="term" value="P:viral protein processing"/>
    <property type="evidence" value="ECO:0007669"/>
    <property type="project" value="UniProtKB-UniRule"/>
</dbReference>